<evidence type="ECO:0000256" key="4">
    <source>
        <dbReference type="ARBA" id="ARBA00022842"/>
    </source>
</evidence>
<dbReference type="PANTHER" id="PTHR42916">
    <property type="entry name" value="2-SUCCINYL-5-ENOLPYRUVYL-6-HYDROXY-3-CYCLOHEXENE-1-CARBOXYLATE SYNTHASE"/>
    <property type="match status" value="1"/>
</dbReference>
<dbReference type="AlphaFoldDB" id="A0A370GM73"/>
<name>A0A370GM73_9BACI</name>
<dbReference type="SUPFAM" id="SSF52467">
    <property type="entry name" value="DHS-like NAD/FAD-binding domain"/>
    <property type="match status" value="1"/>
</dbReference>
<dbReference type="Pfam" id="PF16582">
    <property type="entry name" value="TPP_enzyme_M_2"/>
    <property type="match status" value="1"/>
</dbReference>
<dbReference type="InterPro" id="IPR004433">
    <property type="entry name" value="MenaQ_synth_MenD"/>
</dbReference>
<evidence type="ECO:0000256" key="3">
    <source>
        <dbReference type="ARBA" id="ARBA00022723"/>
    </source>
</evidence>
<dbReference type="Pfam" id="PF02775">
    <property type="entry name" value="TPP_enzyme_C"/>
    <property type="match status" value="1"/>
</dbReference>
<dbReference type="OrthoDB" id="9791859at2"/>
<proteinExistence type="inferred from homology"/>
<dbReference type="NCBIfam" id="TIGR00173">
    <property type="entry name" value="menD"/>
    <property type="match status" value="1"/>
</dbReference>
<dbReference type="EMBL" id="QQAY01000003">
    <property type="protein sequence ID" value="RDI44376.1"/>
    <property type="molecule type" value="Genomic_DNA"/>
</dbReference>
<dbReference type="CDD" id="cd07037">
    <property type="entry name" value="TPP_PYR_MenD"/>
    <property type="match status" value="1"/>
</dbReference>
<accession>A0A370GM73</accession>
<protein>
    <recommendedName>
        <fullName evidence="7">2-succinyl-5-enolpyruvyl-6-hydroxy-3-cyclohexene-1-carboxylate synthase</fullName>
        <shortName evidence="7">SEPHCHC synthase</shortName>
        <ecNumber evidence="7">2.2.1.9</ecNumber>
    </recommendedName>
    <alternativeName>
        <fullName evidence="7">Menaquinone biosynthesis protein MenD</fullName>
    </alternativeName>
</protein>
<dbReference type="UniPathway" id="UPA01057">
    <property type="reaction ID" value="UER00164"/>
</dbReference>
<feature type="domain" description="Thiamine pyrophosphate enzyme N-terminal TPP-binding" evidence="9">
    <location>
        <begin position="11"/>
        <end position="124"/>
    </location>
</feature>
<gene>
    <name evidence="7" type="primary">menD</name>
    <name evidence="11" type="ORF">DFR59_103450</name>
</gene>
<dbReference type="GO" id="GO:0030976">
    <property type="term" value="F:thiamine pyrophosphate binding"/>
    <property type="evidence" value="ECO:0007669"/>
    <property type="project" value="UniProtKB-UniRule"/>
</dbReference>
<dbReference type="InterPro" id="IPR029061">
    <property type="entry name" value="THDP-binding"/>
</dbReference>
<dbReference type="HAMAP" id="MF_01659">
    <property type="entry name" value="MenD"/>
    <property type="match status" value="1"/>
</dbReference>
<evidence type="ECO:0000256" key="7">
    <source>
        <dbReference type="HAMAP-Rule" id="MF_01659"/>
    </source>
</evidence>
<keyword evidence="4 7" id="KW-0460">Magnesium</keyword>
<reference evidence="11 12" key="1">
    <citation type="submission" date="2018-07" db="EMBL/GenBank/DDBJ databases">
        <title>Genomic Encyclopedia of Type Strains, Phase IV (KMG-IV): sequencing the most valuable type-strain genomes for metagenomic binning, comparative biology and taxonomic classification.</title>
        <authorList>
            <person name="Goeker M."/>
        </authorList>
    </citation>
    <scope>NUCLEOTIDE SEQUENCE [LARGE SCALE GENOMIC DNA]</scope>
    <source>
        <strain evidence="11 12">DSM 25281</strain>
    </source>
</reference>
<organism evidence="11 12">
    <name type="scientific">Falsibacillus pallidus</name>
    <dbReference type="NCBI Taxonomy" id="493781"/>
    <lineage>
        <taxon>Bacteria</taxon>
        <taxon>Bacillati</taxon>
        <taxon>Bacillota</taxon>
        <taxon>Bacilli</taxon>
        <taxon>Bacillales</taxon>
        <taxon>Bacillaceae</taxon>
        <taxon>Falsibacillus</taxon>
    </lineage>
</organism>
<dbReference type="EC" id="2.2.1.9" evidence="7"/>
<feature type="domain" description="Thiamine pyrophosphate enzyme TPP-binding" evidence="8">
    <location>
        <begin position="428"/>
        <end position="556"/>
    </location>
</feature>
<keyword evidence="2 7" id="KW-0808">Transferase</keyword>
<feature type="domain" description="Menaquinone biosynthesis protein MenD middle" evidence="10">
    <location>
        <begin position="223"/>
        <end position="407"/>
    </location>
</feature>
<comment type="function">
    <text evidence="7">Catalyzes the thiamine diphosphate-dependent decarboxylation of 2-oxoglutarate and the subsequent addition of the resulting succinic semialdehyde-thiamine pyrophosphate anion to isochorismate to yield 2-succinyl-5-enolpyruvyl-6-hydroxy-3-cyclohexene-1-carboxylate (SEPHCHC).</text>
</comment>
<sequence>MSHTQSLTRYTASFIDELVQAGITDMVVSPGSRSTPMAILMAEHPSINLYMNVDERSAGFFALGLAKASKNPVVLLCTSGTAAANYFPAIVEANLSRVPLIVLTADRPHELRNVGAPQAIDQIHLFGSHVKWFNEMALPENDESMISYVKAAANRAVGAAKSNPSGPVHLNFPFREPLIPDLSGEVFESVNGTDKKSMPPKVMNGSLHLDDTQLDELFSIFSEHEKGIIVCGPMDAAAGPIIELAERLGYPVLPDPLSQLRSCSEDVNQEILLEGYDAFLRTEAVKQELKPDVVLRLGAMPVSKSAMLFMKNLKSAQHVVVDSGSGWRDPSHISTTMVYSDENSFCQSLIKRAGDEKRNTGWLKMWKEINSITIKNMSQIELAEDMDEGKVFFEMANNLPENSGIFVGNSMPIRDIDSFFFNNKKNIHVMANRGANGIDGVVSSALGASAHIHPMHLVIGDLSFFHDMNGLLAANMNKLNLTIIILNNNGGGIFSYLPQAEKAPHFELLFGTPTNLDFKHTAALYGADYILAENWDDFNSALINHAENDGLKIIEVQTNREKNVQVHRELWNTVSREIEDYLKGDK</sequence>
<keyword evidence="3 7" id="KW-0479">Metal-binding</keyword>
<comment type="cofactor">
    <cofactor evidence="7">
        <name>Mg(2+)</name>
        <dbReference type="ChEBI" id="CHEBI:18420"/>
    </cofactor>
    <cofactor evidence="7">
        <name>Mn(2+)</name>
        <dbReference type="ChEBI" id="CHEBI:29035"/>
    </cofactor>
</comment>
<evidence type="ECO:0000259" key="9">
    <source>
        <dbReference type="Pfam" id="PF02776"/>
    </source>
</evidence>
<comment type="subunit">
    <text evidence="7">Homodimer.</text>
</comment>
<keyword evidence="5 7" id="KW-0786">Thiamine pyrophosphate</keyword>
<dbReference type="PIRSF" id="PIRSF004983">
    <property type="entry name" value="MenD"/>
    <property type="match status" value="1"/>
</dbReference>
<dbReference type="GO" id="GO:0030145">
    <property type="term" value="F:manganese ion binding"/>
    <property type="evidence" value="ECO:0007669"/>
    <property type="project" value="UniProtKB-UniRule"/>
</dbReference>
<evidence type="ECO:0000259" key="10">
    <source>
        <dbReference type="Pfam" id="PF16582"/>
    </source>
</evidence>
<dbReference type="UniPathway" id="UPA00079"/>
<comment type="cofactor">
    <cofactor evidence="7">
        <name>thiamine diphosphate</name>
        <dbReference type="ChEBI" id="CHEBI:58937"/>
    </cofactor>
    <text evidence="7">Binds 1 thiamine pyrophosphate per subunit.</text>
</comment>
<evidence type="ECO:0000259" key="8">
    <source>
        <dbReference type="Pfam" id="PF02775"/>
    </source>
</evidence>
<dbReference type="Gene3D" id="3.40.50.1220">
    <property type="entry name" value="TPP-binding domain"/>
    <property type="match status" value="1"/>
</dbReference>
<dbReference type="SUPFAM" id="SSF52518">
    <property type="entry name" value="Thiamin diphosphate-binding fold (THDP-binding)"/>
    <property type="match status" value="2"/>
</dbReference>
<dbReference type="InterPro" id="IPR011766">
    <property type="entry name" value="TPP_enzyme_TPP-bd"/>
</dbReference>
<keyword evidence="12" id="KW-1185">Reference proteome</keyword>
<comment type="pathway">
    <text evidence="7">Quinol/quinone metabolism; 1,4-dihydroxy-2-naphthoate biosynthesis; 1,4-dihydroxy-2-naphthoate from chorismate: step 2/7.</text>
</comment>
<dbReference type="InterPro" id="IPR012001">
    <property type="entry name" value="Thiamin_PyroP_enz_TPP-bd_dom"/>
</dbReference>
<evidence type="ECO:0000256" key="5">
    <source>
        <dbReference type="ARBA" id="ARBA00023052"/>
    </source>
</evidence>
<keyword evidence="6 7" id="KW-0464">Manganese</keyword>
<evidence type="ECO:0000313" key="12">
    <source>
        <dbReference type="Proteomes" id="UP000255326"/>
    </source>
</evidence>
<evidence type="ECO:0000313" key="11">
    <source>
        <dbReference type="EMBL" id="RDI44376.1"/>
    </source>
</evidence>
<dbReference type="InterPro" id="IPR029035">
    <property type="entry name" value="DHS-like_NAD/FAD-binding_dom"/>
</dbReference>
<evidence type="ECO:0000256" key="6">
    <source>
        <dbReference type="ARBA" id="ARBA00023211"/>
    </source>
</evidence>
<dbReference type="GO" id="GO:0000287">
    <property type="term" value="F:magnesium ion binding"/>
    <property type="evidence" value="ECO:0007669"/>
    <property type="project" value="UniProtKB-UniRule"/>
</dbReference>
<dbReference type="CDD" id="cd02009">
    <property type="entry name" value="TPP_SHCHC_synthase"/>
    <property type="match status" value="1"/>
</dbReference>
<dbReference type="PANTHER" id="PTHR42916:SF1">
    <property type="entry name" value="PROTEIN PHYLLO, CHLOROPLASTIC"/>
    <property type="match status" value="1"/>
</dbReference>
<comment type="similarity">
    <text evidence="7">Belongs to the TPP enzyme family. MenD subfamily.</text>
</comment>
<comment type="caution">
    <text evidence="11">The sequence shown here is derived from an EMBL/GenBank/DDBJ whole genome shotgun (WGS) entry which is preliminary data.</text>
</comment>
<evidence type="ECO:0000256" key="1">
    <source>
        <dbReference type="ARBA" id="ARBA00022428"/>
    </source>
</evidence>
<dbReference type="InterPro" id="IPR032264">
    <property type="entry name" value="MenD_middle"/>
</dbReference>
<comment type="catalytic activity">
    <reaction evidence="7">
        <text>isochorismate + 2-oxoglutarate + H(+) = 5-enolpyruvoyl-6-hydroxy-2-succinyl-cyclohex-3-ene-1-carboxylate + CO2</text>
        <dbReference type="Rhea" id="RHEA:25593"/>
        <dbReference type="ChEBI" id="CHEBI:15378"/>
        <dbReference type="ChEBI" id="CHEBI:16526"/>
        <dbReference type="ChEBI" id="CHEBI:16810"/>
        <dbReference type="ChEBI" id="CHEBI:29780"/>
        <dbReference type="ChEBI" id="CHEBI:58818"/>
        <dbReference type="EC" id="2.2.1.9"/>
    </reaction>
</comment>
<dbReference type="Proteomes" id="UP000255326">
    <property type="component" value="Unassembled WGS sequence"/>
</dbReference>
<evidence type="ECO:0000256" key="2">
    <source>
        <dbReference type="ARBA" id="ARBA00022679"/>
    </source>
</evidence>
<comment type="pathway">
    <text evidence="7">Quinol/quinone metabolism; menaquinone biosynthesis.</text>
</comment>
<dbReference type="RefSeq" id="WP_114745240.1">
    <property type="nucleotide sequence ID" value="NZ_QQAY01000003.1"/>
</dbReference>
<dbReference type="GO" id="GO:0070204">
    <property type="term" value="F:2-succinyl-5-enolpyruvyl-6-hydroxy-3-cyclohexene-1-carboxylic-acid synthase activity"/>
    <property type="evidence" value="ECO:0007669"/>
    <property type="project" value="UniProtKB-UniRule"/>
</dbReference>
<keyword evidence="1 7" id="KW-0474">Menaquinone biosynthesis</keyword>
<dbReference type="GO" id="GO:0009234">
    <property type="term" value="P:menaquinone biosynthetic process"/>
    <property type="evidence" value="ECO:0007669"/>
    <property type="project" value="UniProtKB-UniRule"/>
</dbReference>
<dbReference type="Gene3D" id="3.40.50.970">
    <property type="match status" value="2"/>
</dbReference>
<dbReference type="Pfam" id="PF02776">
    <property type="entry name" value="TPP_enzyme_N"/>
    <property type="match status" value="1"/>
</dbReference>